<dbReference type="Pfam" id="PF01409">
    <property type="entry name" value="tRNA-synt_2d"/>
    <property type="match status" value="1"/>
</dbReference>
<dbReference type="Pfam" id="PF18552">
    <property type="entry name" value="PheRS_DBD1"/>
    <property type="match status" value="1"/>
</dbReference>
<feature type="domain" description="Aminoacyl-transfer RNA synthetases class-II family profile" evidence="16">
    <location>
        <begin position="304"/>
        <end position="565"/>
    </location>
</feature>
<protein>
    <recommendedName>
        <fullName evidence="5">phenylalanine--tRNA ligase</fullName>
        <ecNumber evidence="5">6.1.1.20</ecNumber>
    </recommendedName>
    <alternativeName>
        <fullName evidence="14">Phenylalanyl-tRNA synthetase alpha subunit</fullName>
    </alternativeName>
</protein>
<evidence type="ECO:0000256" key="8">
    <source>
        <dbReference type="ARBA" id="ARBA00022723"/>
    </source>
</evidence>
<dbReference type="NCBIfam" id="NF003210">
    <property type="entry name" value="PRK04172.1"/>
    <property type="match status" value="1"/>
</dbReference>
<dbReference type="CDD" id="cd00496">
    <property type="entry name" value="PheRS_alpha_core"/>
    <property type="match status" value="1"/>
</dbReference>
<dbReference type="OrthoDB" id="238316at2759"/>
<dbReference type="GO" id="GO:0005829">
    <property type="term" value="C:cytosol"/>
    <property type="evidence" value="ECO:0007669"/>
    <property type="project" value="TreeGrafter"/>
</dbReference>
<evidence type="ECO:0000256" key="7">
    <source>
        <dbReference type="ARBA" id="ARBA00022598"/>
    </source>
</evidence>
<dbReference type="GO" id="GO:0000049">
    <property type="term" value="F:tRNA binding"/>
    <property type="evidence" value="ECO:0007669"/>
    <property type="project" value="InterPro"/>
</dbReference>
<dbReference type="InterPro" id="IPR045864">
    <property type="entry name" value="aa-tRNA-synth_II/BPL/LPL"/>
</dbReference>
<dbReference type="InterPro" id="IPR004529">
    <property type="entry name" value="Phe-tRNA-synth_IIc_asu"/>
</dbReference>
<evidence type="ECO:0000256" key="13">
    <source>
        <dbReference type="ARBA" id="ARBA00023146"/>
    </source>
</evidence>
<dbReference type="FunFam" id="3.30.930.10:FF:000033">
    <property type="entry name" value="Phenylalanine--tRNA ligase alpha subunit"/>
    <property type="match status" value="1"/>
</dbReference>
<accession>A0A4U5NBZ8</accession>
<comment type="similarity">
    <text evidence="3">Belongs to the class-II aminoacyl-tRNA synthetase family. Phe-tRNA synthetase alpha subunit type 2 subfamily.</text>
</comment>
<evidence type="ECO:0000256" key="12">
    <source>
        <dbReference type="ARBA" id="ARBA00022917"/>
    </source>
</evidence>
<evidence type="ECO:0000256" key="1">
    <source>
        <dbReference type="ARBA" id="ARBA00001946"/>
    </source>
</evidence>
<comment type="catalytic activity">
    <reaction evidence="15">
        <text>tRNA(Phe) + L-phenylalanine + ATP = L-phenylalanyl-tRNA(Phe) + AMP + diphosphate + H(+)</text>
        <dbReference type="Rhea" id="RHEA:19413"/>
        <dbReference type="Rhea" id="RHEA-COMP:9668"/>
        <dbReference type="Rhea" id="RHEA-COMP:9699"/>
        <dbReference type="ChEBI" id="CHEBI:15378"/>
        <dbReference type="ChEBI" id="CHEBI:30616"/>
        <dbReference type="ChEBI" id="CHEBI:33019"/>
        <dbReference type="ChEBI" id="CHEBI:58095"/>
        <dbReference type="ChEBI" id="CHEBI:78442"/>
        <dbReference type="ChEBI" id="CHEBI:78531"/>
        <dbReference type="ChEBI" id="CHEBI:456215"/>
        <dbReference type="EC" id="6.1.1.20"/>
    </reaction>
</comment>
<evidence type="ECO:0000256" key="10">
    <source>
        <dbReference type="ARBA" id="ARBA00022840"/>
    </source>
</evidence>
<reference evidence="17 18" key="2">
    <citation type="journal article" date="2019" name="G3 (Bethesda)">
        <title>Hybrid Assembly of the Genome of the Entomopathogenic Nematode Steinernema carpocapsae Identifies the X-Chromosome.</title>
        <authorList>
            <person name="Serra L."/>
            <person name="Macchietto M."/>
            <person name="Macias-Munoz A."/>
            <person name="McGill C.J."/>
            <person name="Rodriguez I.M."/>
            <person name="Rodriguez B."/>
            <person name="Murad R."/>
            <person name="Mortazavi A."/>
        </authorList>
    </citation>
    <scope>NUCLEOTIDE SEQUENCE [LARGE SCALE GENOMIC DNA]</scope>
    <source>
        <strain evidence="17 18">ALL</strain>
    </source>
</reference>
<keyword evidence="12" id="KW-0648">Protein biosynthesis</keyword>
<evidence type="ECO:0000313" key="17">
    <source>
        <dbReference type="EMBL" id="TKR80369.1"/>
    </source>
</evidence>
<dbReference type="GO" id="GO:0046872">
    <property type="term" value="F:metal ion binding"/>
    <property type="evidence" value="ECO:0007669"/>
    <property type="project" value="UniProtKB-KW"/>
</dbReference>
<keyword evidence="7" id="KW-0436">Ligase</keyword>
<dbReference type="PANTHER" id="PTHR11538:SF40">
    <property type="entry name" value="PHENYLALANINE--TRNA LIGASE ALPHA SUBUNIT"/>
    <property type="match status" value="1"/>
</dbReference>
<keyword evidence="10" id="KW-0067">ATP-binding</keyword>
<dbReference type="EC" id="6.1.1.20" evidence="5"/>
<comment type="subcellular location">
    <subcellularLocation>
        <location evidence="2">Cytoplasm</location>
    </subcellularLocation>
</comment>
<evidence type="ECO:0000256" key="6">
    <source>
        <dbReference type="ARBA" id="ARBA00022490"/>
    </source>
</evidence>
<reference evidence="17 18" key="1">
    <citation type="journal article" date="2015" name="Genome Biol.">
        <title>Comparative genomics of Steinernema reveals deeply conserved gene regulatory networks.</title>
        <authorList>
            <person name="Dillman A.R."/>
            <person name="Macchietto M."/>
            <person name="Porter C.F."/>
            <person name="Rogers A."/>
            <person name="Williams B."/>
            <person name="Antoshechkin I."/>
            <person name="Lee M.M."/>
            <person name="Goodwin Z."/>
            <person name="Lu X."/>
            <person name="Lewis E.E."/>
            <person name="Goodrich-Blair H."/>
            <person name="Stock S.P."/>
            <person name="Adams B.J."/>
            <person name="Sternberg P.W."/>
            <person name="Mortazavi A."/>
        </authorList>
    </citation>
    <scope>NUCLEOTIDE SEQUENCE [LARGE SCALE GENOMIC DNA]</scope>
    <source>
        <strain evidence="17 18">ALL</strain>
    </source>
</reference>
<evidence type="ECO:0000256" key="11">
    <source>
        <dbReference type="ARBA" id="ARBA00022842"/>
    </source>
</evidence>
<dbReference type="STRING" id="34508.A0A4U5NBZ8"/>
<evidence type="ECO:0000256" key="2">
    <source>
        <dbReference type="ARBA" id="ARBA00004496"/>
    </source>
</evidence>
<evidence type="ECO:0000259" key="16">
    <source>
        <dbReference type="PROSITE" id="PS50862"/>
    </source>
</evidence>
<dbReference type="GO" id="GO:0009328">
    <property type="term" value="C:phenylalanine-tRNA ligase complex"/>
    <property type="evidence" value="ECO:0007669"/>
    <property type="project" value="TreeGrafter"/>
</dbReference>
<dbReference type="GO" id="GO:0005524">
    <property type="term" value="F:ATP binding"/>
    <property type="evidence" value="ECO:0007669"/>
    <property type="project" value="UniProtKB-KW"/>
</dbReference>
<dbReference type="GO" id="GO:0004826">
    <property type="term" value="F:phenylalanine-tRNA ligase activity"/>
    <property type="evidence" value="ECO:0007669"/>
    <property type="project" value="UniProtKB-EC"/>
</dbReference>
<dbReference type="InterPro" id="IPR006195">
    <property type="entry name" value="aa-tRNA-synth_II"/>
</dbReference>
<keyword evidence="13" id="KW-0030">Aminoacyl-tRNA synthetase</keyword>
<name>A0A4U5NBZ8_STECR</name>
<dbReference type="AlphaFoldDB" id="A0A4U5NBZ8"/>
<evidence type="ECO:0000256" key="15">
    <source>
        <dbReference type="ARBA" id="ARBA00049255"/>
    </source>
</evidence>
<dbReference type="Gene3D" id="3.30.930.10">
    <property type="entry name" value="Bira Bifunctional Protein, Domain 2"/>
    <property type="match status" value="1"/>
</dbReference>
<dbReference type="NCBIfam" id="TIGR00468">
    <property type="entry name" value="pheS"/>
    <property type="match status" value="1"/>
</dbReference>
<dbReference type="Proteomes" id="UP000298663">
    <property type="component" value="Unassembled WGS sequence"/>
</dbReference>
<keyword evidence="11" id="KW-0460">Magnesium</keyword>
<dbReference type="Pfam" id="PF18554">
    <property type="entry name" value="PheRS_DBD2"/>
    <property type="match status" value="1"/>
</dbReference>
<keyword evidence="9" id="KW-0547">Nucleotide-binding</keyword>
<organism evidence="17 18">
    <name type="scientific">Steinernema carpocapsae</name>
    <name type="common">Entomopathogenic nematode</name>
    <dbReference type="NCBI Taxonomy" id="34508"/>
    <lineage>
        <taxon>Eukaryota</taxon>
        <taxon>Metazoa</taxon>
        <taxon>Ecdysozoa</taxon>
        <taxon>Nematoda</taxon>
        <taxon>Chromadorea</taxon>
        <taxon>Rhabditida</taxon>
        <taxon>Tylenchina</taxon>
        <taxon>Panagrolaimomorpha</taxon>
        <taxon>Strongyloidoidea</taxon>
        <taxon>Steinernematidae</taxon>
        <taxon>Steinernema</taxon>
    </lineage>
</organism>
<evidence type="ECO:0000256" key="14">
    <source>
        <dbReference type="ARBA" id="ARBA00030612"/>
    </source>
</evidence>
<dbReference type="Gene3D" id="1.10.10.2320">
    <property type="match status" value="1"/>
</dbReference>
<dbReference type="SUPFAM" id="SSF55681">
    <property type="entry name" value="Class II aaRS and biotin synthetases"/>
    <property type="match status" value="1"/>
</dbReference>
<dbReference type="Gene3D" id="1.10.10.2330">
    <property type="match status" value="1"/>
</dbReference>
<evidence type="ECO:0000256" key="4">
    <source>
        <dbReference type="ARBA" id="ARBA00011209"/>
    </source>
</evidence>
<keyword evidence="18" id="KW-1185">Reference proteome</keyword>
<evidence type="ECO:0000256" key="5">
    <source>
        <dbReference type="ARBA" id="ARBA00012814"/>
    </source>
</evidence>
<proteinExistence type="inferred from homology"/>
<keyword evidence="6" id="KW-0963">Cytoplasm</keyword>
<dbReference type="PROSITE" id="PS50862">
    <property type="entry name" value="AA_TRNA_LIGASE_II"/>
    <property type="match status" value="1"/>
</dbReference>
<dbReference type="InterPro" id="IPR040586">
    <property type="entry name" value="PheRS_DBD2"/>
</dbReference>
<dbReference type="PANTHER" id="PTHR11538">
    <property type="entry name" value="PHENYLALANYL-TRNA SYNTHETASE"/>
    <property type="match status" value="1"/>
</dbReference>
<dbReference type="InterPro" id="IPR040724">
    <property type="entry name" value="PheRS_DBD1"/>
</dbReference>
<comment type="caution">
    <text evidence="17">The sequence shown here is derived from an EMBL/GenBank/DDBJ whole genome shotgun (WGS) entry which is preliminary data.</text>
</comment>
<evidence type="ECO:0000256" key="9">
    <source>
        <dbReference type="ARBA" id="ARBA00022741"/>
    </source>
</evidence>
<dbReference type="Pfam" id="PF18553">
    <property type="entry name" value="PheRS_DBD3"/>
    <property type="match status" value="1"/>
</dbReference>
<dbReference type="InterPro" id="IPR002319">
    <property type="entry name" value="Phenylalanyl-tRNA_Synthase"/>
</dbReference>
<dbReference type="InterPro" id="IPR040725">
    <property type="entry name" value="PheRS_DBD3"/>
</dbReference>
<dbReference type="EMBL" id="AZBU02000004">
    <property type="protein sequence ID" value="TKR80369.1"/>
    <property type="molecule type" value="Genomic_DNA"/>
</dbReference>
<dbReference type="GO" id="GO:0006432">
    <property type="term" value="P:phenylalanyl-tRNA aminoacylation"/>
    <property type="evidence" value="ECO:0007669"/>
    <property type="project" value="InterPro"/>
</dbReference>
<sequence>MNRHSDRLKYLANLDSHFAQFSYVDGYLRTKRDKDVFDELSTYEDMVKSSKHVHLKRWFSHIASFAQEEVEKSPNTKMAWEEGSVPLPDYLLTYLDKESQFESIEFAESQKIDHQKVIGAIKSLLTHEGLISAEDYLVTRIGLSQEGADLAKSGSHEFQVFNAIPEEGIENAALQKLPFTKIGFGKAMKKGWIKKEGTLIKRKVVDAKDDVQEDLNAVEQGRVENVSPANKMDLLKRKLIDEKKIKGVKVGKGPDFKTELEQEEVDLTAEMIQDKSWETKKFKAYNFNAMGKSLPSGHLHPLMKVRSEFREIFLQMGFTEMDTCRYVESSFWNFDSLFQPQQHPARDAHDTFFIKDPATSEGFPAEYLEKVKKVHSEGGYGSLGYGYDWALEEAQKNVMRTHTTAVSARQLYKLAQNGFQSSKFFSIDRVFRNETLDATHLAEFHQVEGVIAERNLSLGHAMGLFKSFFNKMGLEKLRFKPAYNPYTEPSMEIFAYHNGLKKWIEIGNSGMFRPEMLLPMGLPEDVNVVGFGLSLERPTMIKYGIDNIRELFGQKVDLEMVYKNPICRLDKD</sequence>
<evidence type="ECO:0000256" key="3">
    <source>
        <dbReference type="ARBA" id="ARBA00006703"/>
    </source>
</evidence>
<gene>
    <name evidence="17" type="ORF">L596_014453</name>
</gene>
<comment type="subunit">
    <text evidence="4">Tetramer of two alpha and two beta subunits.</text>
</comment>
<dbReference type="Gene3D" id="3.30.1370.240">
    <property type="match status" value="1"/>
</dbReference>
<keyword evidence="8" id="KW-0479">Metal-binding</keyword>
<comment type="cofactor">
    <cofactor evidence="1">
        <name>Mg(2+)</name>
        <dbReference type="ChEBI" id="CHEBI:18420"/>
    </cofactor>
</comment>
<evidence type="ECO:0000313" key="18">
    <source>
        <dbReference type="Proteomes" id="UP000298663"/>
    </source>
</evidence>